<dbReference type="GO" id="GO:0006351">
    <property type="term" value="P:DNA-templated transcription"/>
    <property type="evidence" value="ECO:0007669"/>
    <property type="project" value="InterPro"/>
</dbReference>
<dbReference type="CDD" id="cd12148">
    <property type="entry name" value="fungal_TF_MHR"/>
    <property type="match status" value="1"/>
</dbReference>
<evidence type="ECO:0000256" key="2">
    <source>
        <dbReference type="ARBA" id="ARBA00022723"/>
    </source>
</evidence>
<feature type="domain" description="4Fe-4S ferredoxin-type" evidence="7">
    <location>
        <begin position="44"/>
        <end position="76"/>
    </location>
</feature>
<dbReference type="Proteomes" id="UP000305948">
    <property type="component" value="Unassembled WGS sequence"/>
</dbReference>
<dbReference type="SMART" id="SM00066">
    <property type="entry name" value="GAL4"/>
    <property type="match status" value="1"/>
</dbReference>
<dbReference type="EMBL" id="ML213503">
    <property type="protein sequence ID" value="TFK56423.1"/>
    <property type="molecule type" value="Genomic_DNA"/>
</dbReference>
<dbReference type="GO" id="GO:0000981">
    <property type="term" value="F:DNA-binding transcription factor activity, RNA polymerase II-specific"/>
    <property type="evidence" value="ECO:0007669"/>
    <property type="project" value="InterPro"/>
</dbReference>
<keyword evidence="4" id="KW-0175">Coiled coil</keyword>
<dbReference type="OrthoDB" id="424974at2759"/>
<dbReference type="InterPro" id="IPR050613">
    <property type="entry name" value="Sec_Metabolite_Reg"/>
</dbReference>
<feature type="region of interest" description="Disordered" evidence="5">
    <location>
        <begin position="111"/>
        <end position="161"/>
    </location>
</feature>
<evidence type="ECO:0000256" key="4">
    <source>
        <dbReference type="SAM" id="Coils"/>
    </source>
</evidence>
<evidence type="ECO:0000259" key="6">
    <source>
        <dbReference type="PROSITE" id="PS50048"/>
    </source>
</evidence>
<dbReference type="InterPro" id="IPR001138">
    <property type="entry name" value="Zn2Cys6_DnaBD"/>
</dbReference>
<dbReference type="InterPro" id="IPR036864">
    <property type="entry name" value="Zn2-C6_fun-type_DNA-bd_sf"/>
</dbReference>
<dbReference type="AlphaFoldDB" id="A0A5C3NGE5"/>
<protein>
    <recommendedName>
        <fullName evidence="10">Zn(2)-C6 fungal-type domain-containing protein</fullName>
    </recommendedName>
</protein>
<feature type="coiled-coil region" evidence="4">
    <location>
        <begin position="84"/>
        <end position="111"/>
    </location>
</feature>
<evidence type="ECO:0000259" key="7">
    <source>
        <dbReference type="PROSITE" id="PS51379"/>
    </source>
</evidence>
<feature type="compositionally biased region" description="Low complexity" evidence="5">
    <location>
        <begin position="111"/>
        <end position="121"/>
    </location>
</feature>
<sequence length="809" mass="90966">MEMGVEDLGGAQFILEPSGRVHKQKGMRRRPGRVPVSCAECRRLKVRCDRKAPCEGCIKRGCAAICPDGSLVVDKNNRLVLANTEDLHDEVDKLRVRLLEVEEELRVAKEAASAASSSGSSRGVQSPRIDSCPSTDEGSPACPSTAPSSNPDFHPDAESVTEEDENFIDAFGSLTIGPRGETKFFGKTARSEFLILANTRRPHHNAHFHGLSQELLDASMSVPQCYRRSVASEEHIRKELLQALPPLSETCRLCEIFLEHGRYMYFPLPREQVFDEIIPSVYRSGLPTLDAMDYVSLLFIIFAYAAYADPSIEAFSPRADNYYIYSRVALNSMPSLRETTVTWVQSYAYQAQFTELRDFEGTSMPWIDMSNAFKFGQSIGLHLRSSRWHLDEKTSLKRTYAFWHLFVGDAWLSFSYGRPPAIDLQYVECNLPRTLEEERITDGDGNKQLGFYEIIIRSAILMRTVVMSTAFAAKTPSYTEVLGLDRKLRELYVPIPLRPVCVELDRQSPVYLHMQRWTILSHRESTLLHLHRGYFAQAIQDNPEEPLKHKYGMSAIAVYRSAYRIIKYLDELYAESPYPIERMSLAWSHALTSSIVMCLHITRSRPSRISRCALDSLNVAHSLFERAAKTSLAAAHSLDVVRKLHALAHSALDEMPSRASPVLAVSELERLHGKTTLTNHPESPAVRPSALPHAVDQSQVHSAPMPDERHFLASLPEDMNVHPSIMNDMMAFEGHAPIVQAPQSMFDIPPEPVDQQFGGGWTFSGGFDWNQYGVSVDQAVDAGMNGQEQPLILDSTWQSFVEQLGIQQF</sequence>
<evidence type="ECO:0008006" key="10">
    <source>
        <dbReference type="Google" id="ProtNLM"/>
    </source>
</evidence>
<feature type="domain" description="Zn(2)-C6 fungal-type" evidence="6">
    <location>
        <begin position="37"/>
        <end position="66"/>
    </location>
</feature>
<dbReference type="SMART" id="SM00906">
    <property type="entry name" value="Fungal_trans"/>
    <property type="match status" value="1"/>
</dbReference>
<accession>A0A5C3NGE5</accession>
<evidence type="ECO:0000313" key="9">
    <source>
        <dbReference type="Proteomes" id="UP000305948"/>
    </source>
</evidence>
<dbReference type="GO" id="GO:0003677">
    <property type="term" value="F:DNA binding"/>
    <property type="evidence" value="ECO:0007669"/>
    <property type="project" value="InterPro"/>
</dbReference>
<keyword evidence="3" id="KW-0539">Nucleus</keyword>
<reference evidence="8 9" key="1">
    <citation type="journal article" date="2019" name="Nat. Ecol. Evol.">
        <title>Megaphylogeny resolves global patterns of mushroom evolution.</title>
        <authorList>
            <person name="Varga T."/>
            <person name="Krizsan K."/>
            <person name="Foldi C."/>
            <person name="Dima B."/>
            <person name="Sanchez-Garcia M."/>
            <person name="Sanchez-Ramirez S."/>
            <person name="Szollosi G.J."/>
            <person name="Szarkandi J.G."/>
            <person name="Papp V."/>
            <person name="Albert L."/>
            <person name="Andreopoulos W."/>
            <person name="Angelini C."/>
            <person name="Antonin V."/>
            <person name="Barry K.W."/>
            <person name="Bougher N.L."/>
            <person name="Buchanan P."/>
            <person name="Buyck B."/>
            <person name="Bense V."/>
            <person name="Catcheside P."/>
            <person name="Chovatia M."/>
            <person name="Cooper J."/>
            <person name="Damon W."/>
            <person name="Desjardin D."/>
            <person name="Finy P."/>
            <person name="Geml J."/>
            <person name="Haridas S."/>
            <person name="Hughes K."/>
            <person name="Justo A."/>
            <person name="Karasinski D."/>
            <person name="Kautmanova I."/>
            <person name="Kiss B."/>
            <person name="Kocsube S."/>
            <person name="Kotiranta H."/>
            <person name="LaButti K.M."/>
            <person name="Lechner B.E."/>
            <person name="Liimatainen K."/>
            <person name="Lipzen A."/>
            <person name="Lukacs Z."/>
            <person name="Mihaltcheva S."/>
            <person name="Morgado L.N."/>
            <person name="Niskanen T."/>
            <person name="Noordeloos M.E."/>
            <person name="Ohm R.A."/>
            <person name="Ortiz-Santana B."/>
            <person name="Ovrebo C."/>
            <person name="Racz N."/>
            <person name="Riley R."/>
            <person name="Savchenko A."/>
            <person name="Shiryaev A."/>
            <person name="Soop K."/>
            <person name="Spirin V."/>
            <person name="Szebenyi C."/>
            <person name="Tomsovsky M."/>
            <person name="Tulloss R.E."/>
            <person name="Uehling J."/>
            <person name="Grigoriev I.V."/>
            <person name="Vagvolgyi C."/>
            <person name="Papp T."/>
            <person name="Martin F.M."/>
            <person name="Miettinen O."/>
            <person name="Hibbett D.S."/>
            <person name="Nagy L.G."/>
        </authorList>
    </citation>
    <scope>NUCLEOTIDE SEQUENCE [LARGE SCALE GENOMIC DNA]</scope>
    <source>
        <strain evidence="8 9">OMC1185</strain>
    </source>
</reference>
<dbReference type="PROSITE" id="PS50048">
    <property type="entry name" value="ZN2_CY6_FUNGAL_2"/>
    <property type="match status" value="1"/>
</dbReference>
<dbReference type="CDD" id="cd00067">
    <property type="entry name" value="GAL4"/>
    <property type="match status" value="1"/>
</dbReference>
<dbReference type="PROSITE" id="PS51379">
    <property type="entry name" value="4FE4S_FER_2"/>
    <property type="match status" value="1"/>
</dbReference>
<evidence type="ECO:0000256" key="1">
    <source>
        <dbReference type="ARBA" id="ARBA00004123"/>
    </source>
</evidence>
<evidence type="ECO:0000256" key="5">
    <source>
        <dbReference type="SAM" id="MobiDB-lite"/>
    </source>
</evidence>
<gene>
    <name evidence="8" type="ORF">OE88DRAFT_1649697</name>
</gene>
<dbReference type="GO" id="GO:0005634">
    <property type="term" value="C:nucleus"/>
    <property type="evidence" value="ECO:0007669"/>
    <property type="project" value="UniProtKB-SubCell"/>
</dbReference>
<keyword evidence="2" id="KW-0479">Metal-binding</keyword>
<organism evidence="8 9">
    <name type="scientific">Heliocybe sulcata</name>
    <dbReference type="NCBI Taxonomy" id="5364"/>
    <lineage>
        <taxon>Eukaryota</taxon>
        <taxon>Fungi</taxon>
        <taxon>Dikarya</taxon>
        <taxon>Basidiomycota</taxon>
        <taxon>Agaricomycotina</taxon>
        <taxon>Agaricomycetes</taxon>
        <taxon>Gloeophyllales</taxon>
        <taxon>Gloeophyllaceae</taxon>
        <taxon>Heliocybe</taxon>
    </lineage>
</organism>
<dbReference type="Pfam" id="PF00172">
    <property type="entry name" value="Zn_clus"/>
    <property type="match status" value="1"/>
</dbReference>
<name>A0A5C3NGE5_9AGAM</name>
<evidence type="ECO:0000256" key="3">
    <source>
        <dbReference type="ARBA" id="ARBA00023242"/>
    </source>
</evidence>
<comment type="subcellular location">
    <subcellularLocation>
        <location evidence="1">Nucleus</location>
    </subcellularLocation>
</comment>
<evidence type="ECO:0000313" key="8">
    <source>
        <dbReference type="EMBL" id="TFK56423.1"/>
    </source>
</evidence>
<dbReference type="PANTHER" id="PTHR31001">
    <property type="entry name" value="UNCHARACTERIZED TRANSCRIPTIONAL REGULATORY PROTEIN"/>
    <property type="match status" value="1"/>
</dbReference>
<dbReference type="STRING" id="5364.A0A5C3NGE5"/>
<feature type="region of interest" description="Disordered" evidence="5">
    <location>
        <begin position="675"/>
        <end position="703"/>
    </location>
</feature>
<dbReference type="Pfam" id="PF04082">
    <property type="entry name" value="Fungal_trans"/>
    <property type="match status" value="1"/>
</dbReference>
<dbReference type="PROSITE" id="PS00463">
    <property type="entry name" value="ZN2_CY6_FUNGAL_1"/>
    <property type="match status" value="1"/>
</dbReference>
<proteinExistence type="predicted"/>
<keyword evidence="9" id="KW-1185">Reference proteome</keyword>
<dbReference type="InterPro" id="IPR017896">
    <property type="entry name" value="4Fe4S_Fe-S-bd"/>
</dbReference>
<dbReference type="SUPFAM" id="SSF57701">
    <property type="entry name" value="Zn2/Cys6 DNA-binding domain"/>
    <property type="match status" value="1"/>
</dbReference>
<dbReference type="Gene3D" id="4.10.240.10">
    <property type="entry name" value="Zn(2)-C6 fungal-type DNA-binding domain"/>
    <property type="match status" value="1"/>
</dbReference>
<dbReference type="GO" id="GO:0008270">
    <property type="term" value="F:zinc ion binding"/>
    <property type="evidence" value="ECO:0007669"/>
    <property type="project" value="InterPro"/>
</dbReference>
<dbReference type="InterPro" id="IPR007219">
    <property type="entry name" value="XnlR_reg_dom"/>
</dbReference>